<dbReference type="STRING" id="915059.NH26_16125"/>
<accession>A0A1S1Z3E1</accession>
<dbReference type="InterPro" id="IPR005807">
    <property type="entry name" value="SecE_bac"/>
</dbReference>
<keyword evidence="7 8" id="KW-0472">Membrane</keyword>
<proteinExistence type="predicted"/>
<protein>
    <submittedName>
        <fullName evidence="9">Preprotein translocase subunit SecE</fullName>
    </submittedName>
</protein>
<keyword evidence="4" id="KW-0653">Protein transport</keyword>
<sequence length="64" mass="7190">MNKVIQFIKESYTEMTDNVSWMSYKEAQDSSILVLVASVVFALVIGVADWAINFGLDKLYQVLG</sequence>
<evidence type="ECO:0000256" key="7">
    <source>
        <dbReference type="ARBA" id="ARBA00023136"/>
    </source>
</evidence>
<dbReference type="Gene3D" id="1.20.5.1030">
    <property type="entry name" value="Preprotein translocase secy subunit"/>
    <property type="match status" value="1"/>
</dbReference>
<gene>
    <name evidence="9" type="ORF">NH26_16125</name>
</gene>
<dbReference type="EMBL" id="JRYR02000001">
    <property type="protein sequence ID" value="OHX67761.1"/>
    <property type="molecule type" value="Genomic_DNA"/>
</dbReference>
<dbReference type="Pfam" id="PF00584">
    <property type="entry name" value="SecE"/>
    <property type="match status" value="1"/>
</dbReference>
<dbReference type="Proteomes" id="UP000179797">
    <property type="component" value="Unassembled WGS sequence"/>
</dbReference>
<dbReference type="GO" id="GO:0009306">
    <property type="term" value="P:protein secretion"/>
    <property type="evidence" value="ECO:0007669"/>
    <property type="project" value="InterPro"/>
</dbReference>
<dbReference type="AlphaFoldDB" id="A0A1S1Z3E1"/>
<keyword evidence="6" id="KW-0811">Translocation</keyword>
<reference evidence="9 10" key="1">
    <citation type="journal article" date="2012" name="Int. J. Syst. Evol. Microbiol.">
        <title>Flammeovirga pacifica sp. nov., isolated from deep-sea sediment.</title>
        <authorList>
            <person name="Xu H."/>
            <person name="Fu Y."/>
            <person name="Yang N."/>
            <person name="Ding Z."/>
            <person name="Lai Q."/>
            <person name="Zeng R."/>
        </authorList>
    </citation>
    <scope>NUCLEOTIDE SEQUENCE [LARGE SCALE GENOMIC DNA]</scope>
    <source>
        <strain evidence="10">DSM 24597 / LMG 26175 / WPAGA1</strain>
    </source>
</reference>
<name>A0A1S1Z3E1_FLAPC</name>
<dbReference type="GO" id="GO:0006605">
    <property type="term" value="P:protein targeting"/>
    <property type="evidence" value="ECO:0007669"/>
    <property type="project" value="InterPro"/>
</dbReference>
<comment type="caution">
    <text evidence="9">The sequence shown here is derived from an EMBL/GenBank/DDBJ whole genome shotgun (WGS) entry which is preliminary data.</text>
</comment>
<dbReference type="NCBIfam" id="TIGR00964">
    <property type="entry name" value="secE_bact"/>
    <property type="match status" value="1"/>
</dbReference>
<evidence type="ECO:0000256" key="2">
    <source>
        <dbReference type="ARBA" id="ARBA00022448"/>
    </source>
</evidence>
<evidence type="ECO:0000313" key="9">
    <source>
        <dbReference type="EMBL" id="OHX67761.1"/>
    </source>
</evidence>
<dbReference type="GO" id="GO:0006886">
    <property type="term" value="P:intracellular protein transport"/>
    <property type="evidence" value="ECO:0007669"/>
    <property type="project" value="InterPro"/>
</dbReference>
<dbReference type="GO" id="GO:0008320">
    <property type="term" value="F:protein transmembrane transporter activity"/>
    <property type="evidence" value="ECO:0007669"/>
    <property type="project" value="InterPro"/>
</dbReference>
<evidence type="ECO:0000256" key="1">
    <source>
        <dbReference type="ARBA" id="ARBA00004370"/>
    </source>
</evidence>
<comment type="subcellular location">
    <subcellularLocation>
        <location evidence="1">Membrane</location>
    </subcellularLocation>
</comment>
<dbReference type="InterPro" id="IPR001901">
    <property type="entry name" value="Translocase_SecE/Sec61-g"/>
</dbReference>
<evidence type="ECO:0000256" key="5">
    <source>
        <dbReference type="ARBA" id="ARBA00022989"/>
    </source>
</evidence>
<dbReference type="InterPro" id="IPR038379">
    <property type="entry name" value="SecE_sf"/>
</dbReference>
<keyword evidence="3 8" id="KW-0812">Transmembrane</keyword>
<organism evidence="9 10">
    <name type="scientific">Flammeovirga pacifica</name>
    <dbReference type="NCBI Taxonomy" id="915059"/>
    <lineage>
        <taxon>Bacteria</taxon>
        <taxon>Pseudomonadati</taxon>
        <taxon>Bacteroidota</taxon>
        <taxon>Cytophagia</taxon>
        <taxon>Cytophagales</taxon>
        <taxon>Flammeovirgaceae</taxon>
        <taxon>Flammeovirga</taxon>
    </lineage>
</organism>
<evidence type="ECO:0000313" key="10">
    <source>
        <dbReference type="Proteomes" id="UP000179797"/>
    </source>
</evidence>
<keyword evidence="5 8" id="KW-1133">Transmembrane helix</keyword>
<feature type="transmembrane region" description="Helical" evidence="8">
    <location>
        <begin position="32"/>
        <end position="52"/>
    </location>
</feature>
<evidence type="ECO:0000256" key="3">
    <source>
        <dbReference type="ARBA" id="ARBA00022692"/>
    </source>
</evidence>
<evidence type="ECO:0000256" key="6">
    <source>
        <dbReference type="ARBA" id="ARBA00023010"/>
    </source>
</evidence>
<evidence type="ECO:0000256" key="4">
    <source>
        <dbReference type="ARBA" id="ARBA00022927"/>
    </source>
</evidence>
<dbReference type="GO" id="GO:0016020">
    <property type="term" value="C:membrane"/>
    <property type="evidence" value="ECO:0007669"/>
    <property type="project" value="UniProtKB-SubCell"/>
</dbReference>
<dbReference type="RefSeq" id="WP_044228350.1">
    <property type="nucleotide sequence ID" value="NZ_JRYR02000001.1"/>
</dbReference>
<keyword evidence="2" id="KW-0813">Transport</keyword>
<evidence type="ECO:0000256" key="8">
    <source>
        <dbReference type="SAM" id="Phobius"/>
    </source>
</evidence>
<keyword evidence="10" id="KW-1185">Reference proteome</keyword>